<dbReference type="OrthoDB" id="277029at2759"/>
<dbReference type="Proteomes" id="UP001059546">
    <property type="component" value="Chromosome XI"/>
</dbReference>
<reference evidence="2" key="1">
    <citation type="submission" date="2021-05" db="EMBL/GenBank/DDBJ databases">
        <title>Encephalitozoon hellem ATCC 50604 Complete Genome.</title>
        <authorList>
            <person name="Mascarenhas dos Santos A.C."/>
            <person name="Julian A.T."/>
            <person name="Pombert J.-F."/>
        </authorList>
    </citation>
    <scope>NUCLEOTIDE SEQUENCE</scope>
    <source>
        <strain evidence="2">ATCC 50604</strain>
    </source>
</reference>
<dbReference type="PANTHER" id="PTHR22504">
    <property type="entry name" value="REPRESSOR OF RNA POLYMERASE III TRANSCRIPTION MAF1"/>
    <property type="match status" value="1"/>
</dbReference>
<dbReference type="Proteomes" id="UP001217963">
    <property type="component" value="Chromosome XI"/>
</dbReference>
<accession>A0A9Q9F976</accession>
<sequence>MRYLELSCISKTNKLFQKLQDLNPLLNIEMEAYSCKSSRKQRMEMHVEKPLRYLVSALELRFPDYDFSGESWRSFSRKSMGEVVNEVAYSISTVHKNNSDVKEFVGFLEVILHKSVDLSECMIFSYENRMGPFEDCFWYFSFLFFNKRQKRVVMLNAFMNRN</sequence>
<evidence type="ECO:0000313" key="3">
    <source>
        <dbReference type="EMBL" id="WEL39132.1"/>
    </source>
</evidence>
<dbReference type="Proteomes" id="UP001217963">
    <property type="component" value="Chromosome X"/>
</dbReference>
<protein>
    <submittedName>
        <fullName evidence="3">Maf1 regulator</fullName>
    </submittedName>
    <submittedName>
        <fullName evidence="2">Repressor of RNA polymerase III transcription</fullName>
    </submittedName>
</protein>
<dbReference type="EMBL" id="CP119071">
    <property type="protein sequence ID" value="WEL39572.1"/>
    <property type="molecule type" value="Genomic_DNA"/>
</dbReference>
<keyword evidence="7" id="KW-1185">Reference proteome</keyword>
<organism evidence="2 6">
    <name type="scientific">Encephalitozoon hellem</name>
    <name type="common">Microsporidian parasite</name>
    <dbReference type="NCBI Taxonomy" id="27973"/>
    <lineage>
        <taxon>Eukaryota</taxon>
        <taxon>Fungi</taxon>
        <taxon>Fungi incertae sedis</taxon>
        <taxon>Microsporidia</taxon>
        <taxon>Unikaryonidae</taxon>
        <taxon>Encephalitozoon</taxon>
    </lineage>
</organism>
<proteinExistence type="predicted"/>
<evidence type="ECO:0000313" key="6">
    <source>
        <dbReference type="Proteomes" id="UP001059546"/>
    </source>
</evidence>
<evidence type="ECO:0000313" key="4">
    <source>
        <dbReference type="EMBL" id="WEL39572.1"/>
    </source>
</evidence>
<reference evidence="3 7" key="2">
    <citation type="submission" date="2023-02" db="EMBL/GenBank/DDBJ databases">
        <title>Encephalitozoon hellem ATCC 50451 complete genome.</title>
        <authorList>
            <person name="Mascarenhas dos Santos A.C."/>
            <person name="Julian A.T."/>
            <person name="Pombert J.-F."/>
        </authorList>
    </citation>
    <scope>NUCLEOTIDE SEQUENCE [LARGE SCALE GENOMIC DNA]</scope>
    <source>
        <strain evidence="3 7">ATCC 50451</strain>
    </source>
</reference>
<dbReference type="PANTHER" id="PTHR22504:SF0">
    <property type="entry name" value="REPRESSOR OF RNA POLYMERASE III TRANSCRIPTION MAF1 HOMOLOG"/>
    <property type="match status" value="1"/>
</dbReference>
<dbReference type="Gene3D" id="3.40.1000.50">
    <property type="entry name" value="Repressor of RNA polymerase III transcription Maf1"/>
    <property type="match status" value="1"/>
</dbReference>
<evidence type="ECO:0000313" key="1">
    <source>
        <dbReference type="EMBL" id="UTX44083.1"/>
    </source>
</evidence>
<dbReference type="EMBL" id="CP119072">
    <property type="protein sequence ID" value="WEL39985.1"/>
    <property type="molecule type" value="Genomic_DNA"/>
</dbReference>
<name>A0A9Q9F976_ENCHE</name>
<dbReference type="EMBL" id="CP075157">
    <property type="protein sequence ID" value="UTX44484.1"/>
    <property type="molecule type" value="Genomic_DNA"/>
</dbReference>
<dbReference type="AlphaFoldDB" id="A0A9Q9F976"/>
<dbReference type="GO" id="GO:0005634">
    <property type="term" value="C:nucleus"/>
    <property type="evidence" value="ECO:0007669"/>
    <property type="project" value="TreeGrafter"/>
</dbReference>
<evidence type="ECO:0000313" key="2">
    <source>
        <dbReference type="EMBL" id="UTX44484.1"/>
    </source>
</evidence>
<dbReference type="Pfam" id="PF09174">
    <property type="entry name" value="Maf1"/>
    <property type="match status" value="1"/>
</dbReference>
<evidence type="ECO:0000313" key="7">
    <source>
        <dbReference type="Proteomes" id="UP001217963"/>
    </source>
</evidence>
<dbReference type="EMBL" id="CP075156">
    <property type="protein sequence ID" value="UTX44083.1"/>
    <property type="molecule type" value="Genomic_DNA"/>
</dbReference>
<dbReference type="EMBL" id="CP119068">
    <property type="protein sequence ID" value="WEL39132.1"/>
    <property type="molecule type" value="Genomic_DNA"/>
</dbReference>
<dbReference type="InterPro" id="IPR038564">
    <property type="entry name" value="Maf1_sf"/>
</dbReference>
<dbReference type="GO" id="GO:0016480">
    <property type="term" value="P:negative regulation of transcription by RNA polymerase III"/>
    <property type="evidence" value="ECO:0007669"/>
    <property type="project" value="InterPro"/>
</dbReference>
<gene>
    <name evidence="1" type="ORF">GPU96_10g18690</name>
    <name evidence="2" type="ORF">GPU96_11g22880</name>
    <name evidence="3" type="ORF">PFJ87_07g02150</name>
    <name evidence="4" type="ORF">PFJ87_10g00160</name>
    <name evidence="5" type="ORF">PFJ87_11g02240</name>
</gene>
<dbReference type="Proteomes" id="UP001217963">
    <property type="component" value="Chromosome VII"/>
</dbReference>
<dbReference type="InterPro" id="IPR015257">
    <property type="entry name" value="Maf1"/>
</dbReference>
<evidence type="ECO:0000313" key="5">
    <source>
        <dbReference type="EMBL" id="WEL39985.1"/>
    </source>
</evidence>
<dbReference type="Proteomes" id="UP001059546">
    <property type="component" value="Chromosome X"/>
</dbReference>
<dbReference type="GO" id="GO:0000994">
    <property type="term" value="F:RNA polymerase III core binding"/>
    <property type="evidence" value="ECO:0007669"/>
    <property type="project" value="TreeGrafter"/>
</dbReference>